<dbReference type="AlphaFoldDB" id="A0A5R9Q122"/>
<evidence type="ECO:0000313" key="1">
    <source>
        <dbReference type="EMBL" id="TLX46635.1"/>
    </source>
</evidence>
<sequence>MTLNHFEGLNLMIAALKISHLEQLNNEIFALLPTRFSCLKIDHLVKRIGMSDSHQRFFKWYVKF</sequence>
<evidence type="ECO:0000313" key="2">
    <source>
        <dbReference type="Proteomes" id="UP000309186"/>
    </source>
</evidence>
<comment type="caution">
    <text evidence="1">The sequence shown here is derived from an EMBL/GenBank/DDBJ whole genome shotgun (WGS) entry which is preliminary data.</text>
</comment>
<accession>A0A5R9Q122</accession>
<organism evidence="1 2">
    <name type="scientific">Pseudoalteromonas phenolica</name>
    <dbReference type="NCBI Taxonomy" id="161398"/>
    <lineage>
        <taxon>Bacteria</taxon>
        <taxon>Pseudomonadati</taxon>
        <taxon>Pseudomonadota</taxon>
        <taxon>Gammaproteobacteria</taxon>
        <taxon>Alteromonadales</taxon>
        <taxon>Pseudoalteromonadaceae</taxon>
        <taxon>Pseudoalteromonas</taxon>
    </lineage>
</organism>
<proteinExistence type="predicted"/>
<protein>
    <submittedName>
        <fullName evidence="1">Uncharacterized protein</fullName>
    </submittedName>
</protein>
<dbReference type="Proteomes" id="UP000309186">
    <property type="component" value="Unassembled WGS sequence"/>
</dbReference>
<dbReference type="EMBL" id="PPSW01000021">
    <property type="protein sequence ID" value="TLX46635.1"/>
    <property type="molecule type" value="Genomic_DNA"/>
</dbReference>
<reference evidence="1 2" key="1">
    <citation type="submission" date="2018-01" db="EMBL/GenBank/DDBJ databases">
        <title>Co-occurrence of chitin degradation, pigmentation and bioactivity in marine Pseudoalteromonas.</title>
        <authorList>
            <person name="Paulsen S."/>
            <person name="Gram L."/>
            <person name="Machado H."/>
        </authorList>
    </citation>
    <scope>NUCLEOTIDE SEQUENCE [LARGE SCALE GENOMIC DNA]</scope>
    <source>
        <strain evidence="1 2">S3663</strain>
    </source>
</reference>
<name>A0A5R9Q122_9GAMM</name>
<gene>
    <name evidence="1" type="ORF">C1E24_13330</name>
</gene>
<dbReference type="OrthoDB" id="6315965at2"/>